<dbReference type="PANTHER" id="PTHR48073:SF2">
    <property type="entry name" value="O-SUCCINYLBENZOATE SYNTHASE"/>
    <property type="match status" value="1"/>
</dbReference>
<sequence length="306" mass="35123">MHHWQVKIWLYRQHWHCPWDPQQSIRRGLYLQLQHPEGSCSWGEIAPLPGFSSHTLSESFQQLTDFLEHRHDASLRSAATYWGIQCAKEQRPQAEPDSLNQRYPLLQGDEQAILSYLEQYPGPLTLAKLKVARRALTEEVSLIAHINQAYPQLKLRLDANGHWNYQQAESFLAQINTANLAYLEQPCASLADCLKLAKADVPIALDESLQHQRIDAQTLANIQTLVLKPTLLGKNTDYYLQIAKTLNIPISISSSFESRLGLLQLKSLANQYGDLYPGLDTLRYFSHKQVTRLIYFRQFADNPLLY</sequence>
<evidence type="ECO:0000313" key="7">
    <source>
        <dbReference type="Proteomes" id="UP000295565"/>
    </source>
</evidence>
<dbReference type="InterPro" id="IPR036849">
    <property type="entry name" value="Enolase-like_C_sf"/>
</dbReference>
<dbReference type="AlphaFoldDB" id="A0A4R1J7W1"/>
<dbReference type="Gene3D" id="3.20.20.120">
    <property type="entry name" value="Enolase-like C-terminal domain"/>
    <property type="match status" value="1"/>
</dbReference>
<dbReference type="Proteomes" id="UP000295565">
    <property type="component" value="Unassembled WGS sequence"/>
</dbReference>
<dbReference type="SFLD" id="SFLDG00180">
    <property type="entry name" value="muconate_cycloisomerase"/>
    <property type="match status" value="1"/>
</dbReference>
<proteinExistence type="predicted"/>
<dbReference type="SFLD" id="SFLDF00009">
    <property type="entry name" value="o-succinylbenzoate_synthase"/>
    <property type="match status" value="1"/>
</dbReference>
<organism evidence="6 7">
    <name type="scientific">Celerinatantimonas diazotrophica</name>
    <dbReference type="NCBI Taxonomy" id="412034"/>
    <lineage>
        <taxon>Bacteria</taxon>
        <taxon>Pseudomonadati</taxon>
        <taxon>Pseudomonadota</taxon>
        <taxon>Gammaproteobacteria</taxon>
        <taxon>Celerinatantimonadaceae</taxon>
        <taxon>Celerinatantimonas</taxon>
    </lineage>
</organism>
<dbReference type="Pfam" id="PF13378">
    <property type="entry name" value="MR_MLE_C"/>
    <property type="match status" value="1"/>
</dbReference>
<evidence type="ECO:0000259" key="5">
    <source>
        <dbReference type="SMART" id="SM00922"/>
    </source>
</evidence>
<dbReference type="InterPro" id="IPR041338">
    <property type="entry name" value="OSBS_N"/>
</dbReference>
<keyword evidence="2" id="KW-0460">Magnesium</keyword>
<dbReference type="GO" id="GO:0009063">
    <property type="term" value="P:amino acid catabolic process"/>
    <property type="evidence" value="ECO:0007669"/>
    <property type="project" value="InterPro"/>
</dbReference>
<dbReference type="NCBIfam" id="TIGR01927">
    <property type="entry name" value="menC_gam_Gplu"/>
    <property type="match status" value="1"/>
</dbReference>
<dbReference type="GO" id="GO:0009234">
    <property type="term" value="P:menaquinone biosynthetic process"/>
    <property type="evidence" value="ECO:0007669"/>
    <property type="project" value="UniProtKB-UniRule"/>
</dbReference>
<dbReference type="InterPro" id="IPR013342">
    <property type="entry name" value="Mandelate_racemase_C"/>
</dbReference>
<dbReference type="GO" id="GO:0043748">
    <property type="term" value="F:O-succinylbenzoate synthase activity"/>
    <property type="evidence" value="ECO:0007669"/>
    <property type="project" value="UniProtKB-EC"/>
</dbReference>
<evidence type="ECO:0000256" key="1">
    <source>
        <dbReference type="ARBA" id="ARBA00022723"/>
    </source>
</evidence>
<feature type="domain" description="Mandelate racemase/muconate lactonizing enzyme C-terminal" evidence="5">
    <location>
        <begin position="110"/>
        <end position="202"/>
    </location>
</feature>
<evidence type="ECO:0000256" key="4">
    <source>
        <dbReference type="NCBIfam" id="TIGR01927"/>
    </source>
</evidence>
<dbReference type="GO" id="GO:0046872">
    <property type="term" value="F:metal ion binding"/>
    <property type="evidence" value="ECO:0007669"/>
    <property type="project" value="UniProtKB-KW"/>
</dbReference>
<keyword evidence="3" id="KW-0456">Lyase</keyword>
<dbReference type="InterPro" id="IPR018110">
    <property type="entry name" value="Mandel_Rmase/mucon_lact_enz_CS"/>
</dbReference>
<dbReference type="Pfam" id="PF21508">
    <property type="entry name" value="MenC_N"/>
    <property type="match status" value="1"/>
</dbReference>
<dbReference type="InterPro" id="IPR029017">
    <property type="entry name" value="Enolase-like_N"/>
</dbReference>
<reference evidence="6 7" key="1">
    <citation type="submission" date="2019-03" db="EMBL/GenBank/DDBJ databases">
        <title>Genomic Encyclopedia of Type Strains, Phase IV (KMG-IV): sequencing the most valuable type-strain genomes for metagenomic binning, comparative biology and taxonomic classification.</title>
        <authorList>
            <person name="Goeker M."/>
        </authorList>
    </citation>
    <scope>NUCLEOTIDE SEQUENCE [LARGE SCALE GENOMIC DNA]</scope>
    <source>
        <strain evidence="6 7">DSM 18577</strain>
    </source>
</reference>
<dbReference type="RefSeq" id="WP_131913970.1">
    <property type="nucleotide sequence ID" value="NZ_OU594967.1"/>
</dbReference>
<accession>A0A4R1J7W1</accession>
<dbReference type="PROSITE" id="PS00909">
    <property type="entry name" value="MR_MLE_2"/>
    <property type="match status" value="1"/>
</dbReference>
<dbReference type="PANTHER" id="PTHR48073">
    <property type="entry name" value="O-SUCCINYLBENZOATE SYNTHASE-RELATED"/>
    <property type="match status" value="1"/>
</dbReference>
<evidence type="ECO:0000313" key="6">
    <source>
        <dbReference type="EMBL" id="TCK46635.1"/>
    </source>
</evidence>
<dbReference type="SUPFAM" id="SSF51604">
    <property type="entry name" value="Enolase C-terminal domain-like"/>
    <property type="match status" value="1"/>
</dbReference>
<protein>
    <recommendedName>
        <fullName evidence="4">o-succinylbenzoate synthase</fullName>
        <ecNumber evidence="4">4.2.1.113</ecNumber>
    </recommendedName>
</protein>
<dbReference type="SMART" id="SM00922">
    <property type="entry name" value="MR_MLE"/>
    <property type="match status" value="1"/>
</dbReference>
<dbReference type="OrthoDB" id="3725747at2"/>
<keyword evidence="7" id="KW-1185">Reference proteome</keyword>
<dbReference type="EC" id="4.2.1.113" evidence="4"/>
<evidence type="ECO:0000256" key="3">
    <source>
        <dbReference type="ARBA" id="ARBA00023239"/>
    </source>
</evidence>
<dbReference type="InterPro" id="IPR029065">
    <property type="entry name" value="Enolase_C-like"/>
</dbReference>
<gene>
    <name evidence="6" type="ORF">EV690_3220</name>
</gene>
<dbReference type="SFLD" id="SFLDS00001">
    <property type="entry name" value="Enolase"/>
    <property type="match status" value="1"/>
</dbReference>
<dbReference type="EMBL" id="SMGD01000017">
    <property type="protein sequence ID" value="TCK46635.1"/>
    <property type="molecule type" value="Genomic_DNA"/>
</dbReference>
<dbReference type="SUPFAM" id="SSF54826">
    <property type="entry name" value="Enolase N-terminal domain-like"/>
    <property type="match status" value="1"/>
</dbReference>
<evidence type="ECO:0000256" key="2">
    <source>
        <dbReference type="ARBA" id="ARBA00022842"/>
    </source>
</evidence>
<dbReference type="Gene3D" id="3.30.390.10">
    <property type="entry name" value="Enolase-like, N-terminal domain"/>
    <property type="match status" value="1"/>
</dbReference>
<name>A0A4R1J7W1_9GAMM</name>
<keyword evidence="1" id="KW-0479">Metal-binding</keyword>
<comment type="caution">
    <text evidence="6">The sequence shown here is derived from an EMBL/GenBank/DDBJ whole genome shotgun (WGS) entry which is preliminary data.</text>
</comment>